<organism evidence="5 6">
    <name type="scientific">Planococcus rifietoensis</name>
    <dbReference type="NCBI Taxonomy" id="200991"/>
    <lineage>
        <taxon>Bacteria</taxon>
        <taxon>Bacillati</taxon>
        <taxon>Bacillota</taxon>
        <taxon>Bacilli</taxon>
        <taxon>Bacillales</taxon>
        <taxon>Caryophanaceae</taxon>
        <taxon>Planococcus</taxon>
    </lineage>
</organism>
<proteinExistence type="inferred from homology"/>
<dbReference type="GO" id="GO:0000166">
    <property type="term" value="F:nucleotide binding"/>
    <property type="evidence" value="ECO:0007669"/>
    <property type="project" value="UniProtKB-KW"/>
</dbReference>
<evidence type="ECO:0000256" key="2">
    <source>
        <dbReference type="RuleBase" id="RU362119"/>
    </source>
</evidence>
<dbReference type="Gene3D" id="3.90.780.10">
    <property type="entry name" value="5'-Nucleotidase, C-terminal domain"/>
    <property type="match status" value="1"/>
</dbReference>
<name>A0A0U2XEM0_9BACL</name>
<keyword evidence="2" id="KW-0378">Hydrolase</keyword>
<dbReference type="InterPro" id="IPR036907">
    <property type="entry name" value="5'-Nucleotdase_C_sf"/>
</dbReference>
<dbReference type="InterPro" id="IPR011240">
    <property type="entry name" value="Pesterase_YunD"/>
</dbReference>
<dbReference type="InterPro" id="IPR029052">
    <property type="entry name" value="Metallo-depent_PP-like"/>
</dbReference>
<keyword evidence="6" id="KW-1185">Reference proteome</keyword>
<dbReference type="InterPro" id="IPR006179">
    <property type="entry name" value="5_nucleotidase/apyrase"/>
</dbReference>
<sequence>MSETIHIYHTNDLHSHFAHWLRIKSLLTERRRWHEEAGDVCLVLDIGDHADRSHPFTEGTAGKGNVQLLNEAGYDAVTIGNNEGITLSKAELDELYVQADFSVVVANLLDLDGKQPEWASPNRVIVTNDGTKIGLVAATAEFTPFYRRLGWQVTNGREAIKREAAEIRESVDFLICLSHLGIREDELLAAECPELDVILGAHTHHLFHQGKEIGKTLLGAAGKFGYYIGHIEIDIATRKMTAEVIETDQLPEADEGFNEYLVGIGKQQMAETVFYNDHLLKAEWFKPSPMAELFGDALVSFASADCGLFNAGIFMEDMPQGEMTRYDFHRMLPHPINPCVIDLSGAELKEIYVQSLNEDWPQLELKGMGFRGAVFGRMIHSNMEMDEHQLWVGGKPADPDRIYRLATLDLFTFGYFFPALKRAPKSYFMPEFLRDVFGDYFRMKAIK</sequence>
<feature type="domain" description="5'-Nucleotidase C-terminal" evidence="4">
    <location>
        <begin position="282"/>
        <end position="410"/>
    </location>
</feature>
<dbReference type="PANTHER" id="PTHR11575:SF23">
    <property type="entry name" value="5-NUCLEOTIDASE FAMILY PROTEIN"/>
    <property type="match status" value="1"/>
</dbReference>
<accession>A0A0U2XEM0</accession>
<dbReference type="OrthoDB" id="9793179at2"/>
<gene>
    <name evidence="5" type="ORF">AUC31_04240</name>
</gene>
<dbReference type="AlphaFoldDB" id="A0A0U2XEM0"/>
<dbReference type="Pfam" id="PF02872">
    <property type="entry name" value="5_nucleotid_C"/>
    <property type="match status" value="1"/>
</dbReference>
<evidence type="ECO:0000259" key="3">
    <source>
        <dbReference type="Pfam" id="PF00149"/>
    </source>
</evidence>
<dbReference type="InterPro" id="IPR008334">
    <property type="entry name" value="5'-Nucleotdase_C"/>
</dbReference>
<dbReference type="PANTHER" id="PTHR11575">
    <property type="entry name" value="5'-NUCLEOTIDASE-RELATED"/>
    <property type="match status" value="1"/>
</dbReference>
<dbReference type="PRINTS" id="PR01607">
    <property type="entry name" value="APYRASEFAMLY"/>
</dbReference>
<dbReference type="STRING" id="200991.AUC31_04240"/>
<protein>
    <submittedName>
        <fullName evidence="5">Bifunctional metallophosphatase/5'-nucleotidase</fullName>
    </submittedName>
</protein>
<dbReference type="Proteomes" id="UP000067683">
    <property type="component" value="Chromosome"/>
</dbReference>
<evidence type="ECO:0000313" key="5">
    <source>
        <dbReference type="EMBL" id="ALS74496.1"/>
    </source>
</evidence>
<dbReference type="GO" id="GO:0009166">
    <property type="term" value="P:nucleotide catabolic process"/>
    <property type="evidence" value="ECO:0007669"/>
    <property type="project" value="InterPro"/>
</dbReference>
<dbReference type="RefSeq" id="WP_058381203.1">
    <property type="nucleotide sequence ID" value="NZ_CP013659.2"/>
</dbReference>
<evidence type="ECO:0000259" key="4">
    <source>
        <dbReference type="Pfam" id="PF02872"/>
    </source>
</evidence>
<dbReference type="EMBL" id="CP013659">
    <property type="protein sequence ID" value="ALS74496.1"/>
    <property type="molecule type" value="Genomic_DNA"/>
</dbReference>
<dbReference type="CDD" id="cd00845">
    <property type="entry name" value="MPP_UshA_N_like"/>
    <property type="match status" value="1"/>
</dbReference>
<dbReference type="Gene3D" id="3.60.21.10">
    <property type="match status" value="1"/>
</dbReference>
<dbReference type="GO" id="GO:0008768">
    <property type="term" value="F:UDP-sugar diphosphatase activity"/>
    <property type="evidence" value="ECO:0007669"/>
    <property type="project" value="TreeGrafter"/>
</dbReference>
<reference evidence="5" key="1">
    <citation type="submission" date="2016-01" db="EMBL/GenBank/DDBJ databases">
        <title>Complete genome of Planococcus rifietoensis type strain M8.</title>
        <authorList>
            <person name="See-Too W.S."/>
        </authorList>
    </citation>
    <scope>NUCLEOTIDE SEQUENCE [LARGE SCALE GENOMIC DNA]</scope>
    <source>
        <strain evidence="5">M8</strain>
    </source>
</reference>
<comment type="similarity">
    <text evidence="2">Belongs to the 5'-nucleotidase family.</text>
</comment>
<keyword evidence="2" id="KW-0547">Nucleotide-binding</keyword>
<dbReference type="Pfam" id="PF00149">
    <property type="entry name" value="Metallophos"/>
    <property type="match status" value="1"/>
</dbReference>
<dbReference type="SUPFAM" id="SSF55816">
    <property type="entry name" value="5'-nucleotidase (syn. UDP-sugar hydrolase), C-terminal domain"/>
    <property type="match status" value="1"/>
</dbReference>
<dbReference type="SUPFAM" id="SSF56300">
    <property type="entry name" value="Metallo-dependent phosphatases"/>
    <property type="match status" value="1"/>
</dbReference>
<dbReference type="InterPro" id="IPR004843">
    <property type="entry name" value="Calcineurin-like_PHP"/>
</dbReference>
<dbReference type="KEGG" id="prt:AUC31_04240"/>
<feature type="domain" description="Calcineurin-like phosphoesterase" evidence="3">
    <location>
        <begin position="6"/>
        <end position="205"/>
    </location>
</feature>
<dbReference type="PIRSF" id="PIRSF036361">
    <property type="entry name" value="YunD"/>
    <property type="match status" value="1"/>
</dbReference>
<dbReference type="GO" id="GO:0030288">
    <property type="term" value="C:outer membrane-bounded periplasmic space"/>
    <property type="evidence" value="ECO:0007669"/>
    <property type="project" value="TreeGrafter"/>
</dbReference>
<evidence type="ECO:0000256" key="1">
    <source>
        <dbReference type="ARBA" id="ARBA00022729"/>
    </source>
</evidence>
<evidence type="ECO:0000313" key="6">
    <source>
        <dbReference type="Proteomes" id="UP000067683"/>
    </source>
</evidence>
<dbReference type="GO" id="GO:0008253">
    <property type="term" value="F:5'-nucleotidase activity"/>
    <property type="evidence" value="ECO:0007669"/>
    <property type="project" value="TreeGrafter"/>
</dbReference>
<keyword evidence="1" id="KW-0732">Signal</keyword>